<dbReference type="CDD" id="cd00185">
    <property type="entry name" value="TNFRSF"/>
    <property type="match status" value="2"/>
</dbReference>
<name>A0A9W7C470_9STRA</name>
<dbReference type="SMART" id="SM00208">
    <property type="entry name" value="TNFR"/>
    <property type="match status" value="3"/>
</dbReference>
<feature type="transmembrane region" description="Helical" evidence="3">
    <location>
        <begin position="984"/>
        <end position="1005"/>
    </location>
</feature>
<dbReference type="Gene3D" id="2.10.50.10">
    <property type="entry name" value="Tumor Necrosis Factor Receptor, subunit A, domain 2"/>
    <property type="match status" value="6"/>
</dbReference>
<accession>A0A9W7C470</accession>
<evidence type="ECO:0000256" key="3">
    <source>
        <dbReference type="SAM" id="Phobius"/>
    </source>
</evidence>
<feature type="disulfide bond" evidence="1">
    <location>
        <begin position="221"/>
        <end position="239"/>
    </location>
</feature>
<dbReference type="PANTHER" id="PTHR46967:SF1">
    <property type="entry name" value="KERATIN-ASSOCIATED PROTEIN 16-1-LIKE"/>
    <property type="match status" value="1"/>
</dbReference>
<dbReference type="InterPro" id="IPR023393">
    <property type="entry name" value="START-like_dom_sf"/>
</dbReference>
<keyword evidence="3" id="KW-0812">Transmembrane</keyword>
<evidence type="ECO:0000256" key="1">
    <source>
        <dbReference type="PROSITE-ProRule" id="PRU00206"/>
    </source>
</evidence>
<keyword evidence="6" id="KW-1185">Reference proteome</keyword>
<feature type="transmembrane region" description="Helical" evidence="3">
    <location>
        <begin position="1242"/>
        <end position="1266"/>
    </location>
</feature>
<dbReference type="PROSITE" id="PS50050">
    <property type="entry name" value="TNFR_NGFR_2"/>
    <property type="match status" value="2"/>
</dbReference>
<dbReference type="Proteomes" id="UP001165160">
    <property type="component" value="Unassembled WGS sequence"/>
</dbReference>
<feature type="transmembrane region" description="Helical" evidence="3">
    <location>
        <begin position="1385"/>
        <end position="1405"/>
    </location>
</feature>
<dbReference type="Pfam" id="PF07699">
    <property type="entry name" value="Ephrin_rec_like"/>
    <property type="match status" value="2"/>
</dbReference>
<dbReference type="SUPFAM" id="SSF57184">
    <property type="entry name" value="Growth factor receptor domain"/>
    <property type="match status" value="6"/>
</dbReference>
<feature type="transmembrane region" description="Helical" evidence="3">
    <location>
        <begin position="1317"/>
        <end position="1342"/>
    </location>
</feature>
<feature type="transmembrane region" description="Helical" evidence="3">
    <location>
        <begin position="1190"/>
        <end position="1210"/>
    </location>
</feature>
<dbReference type="PROSITE" id="PS00652">
    <property type="entry name" value="TNFR_NGFR_1"/>
    <property type="match status" value="1"/>
</dbReference>
<dbReference type="InterPro" id="IPR001368">
    <property type="entry name" value="TNFR/NGFR_Cys_rich_reg"/>
</dbReference>
<dbReference type="SMART" id="SM01411">
    <property type="entry name" value="Ephrin_rec_like"/>
    <property type="match status" value="13"/>
</dbReference>
<gene>
    <name evidence="5" type="ORF">TrVE_jg4315</name>
</gene>
<feature type="repeat" description="TNFR-Cys" evidence="1">
    <location>
        <begin position="201"/>
        <end position="239"/>
    </location>
</feature>
<organism evidence="5 6">
    <name type="scientific">Triparma verrucosa</name>
    <dbReference type="NCBI Taxonomy" id="1606542"/>
    <lineage>
        <taxon>Eukaryota</taxon>
        <taxon>Sar</taxon>
        <taxon>Stramenopiles</taxon>
        <taxon>Ochrophyta</taxon>
        <taxon>Bolidophyceae</taxon>
        <taxon>Parmales</taxon>
        <taxon>Triparmaceae</taxon>
        <taxon>Triparma</taxon>
    </lineage>
</organism>
<feature type="repeat" description="TNFR-Cys" evidence="1">
    <location>
        <begin position="519"/>
        <end position="559"/>
    </location>
</feature>
<evidence type="ECO:0000313" key="6">
    <source>
        <dbReference type="Proteomes" id="UP001165160"/>
    </source>
</evidence>
<feature type="domain" description="TNFR-Cys" evidence="4">
    <location>
        <begin position="201"/>
        <end position="239"/>
    </location>
</feature>
<feature type="transmembrane region" description="Helical" evidence="3">
    <location>
        <begin position="1354"/>
        <end position="1373"/>
    </location>
</feature>
<feature type="domain" description="TNFR-Cys" evidence="4">
    <location>
        <begin position="519"/>
        <end position="559"/>
    </location>
</feature>
<sequence>MPGHSKQGTECAAGTSNSDPDKDCVTCPDGKYSAQGALSCTGCGKGKRMVDNTGGGTGAESSACLNCLQGTYSSASSNSCTNCAKGKYSASTAAHACVTCGPGRYSGSEGSSVCAACPSGTYLADTSNDESKHDSSGDCSNCEAGKSNGIEGATECTVCSSGKYQNNVGRSQCDNCPSGKYLMDDGIDALLHDSFADDCADCSPGQYNGTSEISCKACEMCEAGKFIKQECTKQSDRECEVCPLGKASVDSLTYCEDCNGDGEYADELGLSQCKLASPGTEPNSDRNGVVSCQQGQYSPDGKFCRGCQEGYHSSSSFVRCENCSPGSYYDDQEKACKFCAAGKANGNGGGDCEDCPKGQYSLPGTAVCSIIEPGFKALNDKGGQEECEKNHFSLGQNDTCTKCESGYSFKGATTCDICLPGKYYDHTKHLDEPSEDAPTPCTLCPRGKYSLTAMSAEDCLPCEEGGSYSDDVVDGASSCSIVSSGNKVVFSGDDLRIGFEICPAGMYSIGGTSGDDCVECGDGFFQVASGKASCNRCKQCSPGQEIVTTCEKASRDAECMDCPAGKSSSDGIECTDCTVGEWAAEKAPFCTLAKAGEKPNDDRSGFDVCPKDTYSPGALDTCESCTTTGGHSHPGSASCDYCRPGQYFDEGRNECGDCEAGKKSENGFECVNCESGKYSRPKSSFCLACEGGTIPKADKTIPGCDNCLAGTSAAPGEYQCTPCDEGFVSLEASAFCNFCEAGKHSNEARTNCDECPAGWYSGVAASECVICEAGKYSKEANSIACDPCPRYTDSEPGSTECKCKDGFEEVDGECKCKPGYTFVAFSGTCELCEEGYFKTEPGNNACNECSRSSVAGSTVTFGSEENPPSSKLSCHCRFDQFRYLFKNPPSDGKIGECRDCPDGATCVEGTKLQTIAVDKGFWRSSENSSEIVECYTPDACDQMNGTQCTKGHEGPLCNICEDRYSMGITGLCEECNYDFFVPPQLLVCVFFLLIFVSVFFLVGWIRRKQKSQEDVKSYKELNPHKHVLLRPRRRGSTVDKSLEGEDDEDNAGNQFYHMTQNPDSLLNKFKTKGKILAAFWQVVSQYETILVIRFPPVFEKFARWLSSLTNLDALKLVSFSCLKRTNFHWKLVFSTLVPISFMIAVVVWFQFRKFKLQKGQVLKMPWQSAKEVKLTDEQKKAKKQRITEDSYTAVLAITYLVFASVSTIIFKTFHCKQYGDDPVRYLVADPQVDCDSDTHKFYSAYATVMIFVYPLGITLLYMYLLVKNRKELKCHEGRHDSAKLRPIAFLWQAYEPRWWWFEIFENARRLMMTGGLVFVNPGSTTQIVVAMLVSILSIILYSSTRPYDHDSDDTLAVVSQWSIFFTLFGALLLRQELDKEEHLNLELFGICLVIVNCASFALVAFEGTLPLIRKLWVRACFNKHIHDCKIKGMNEDERWDPQAFKDYCAKVMLSSVEDAGWKATQKDVQDERFDLWVDDFSKAKVEWRCSYGNGMINEVRAQFEVDGSFNKVKRYLMRPNNKVEGDEAARHIEEIDDEKQLKRYCVAKEMPFPYNTRDFLLEEWHEQLSDGQLLIASRSYVDPRRASKKTSHNLRRVRGKVGTYAFIIFPNPGRKRTKVVFLAGDIDLRGILKTDIIGRTIYQHFVVRVVDNMIRKFLFESKNMPESQRFNIGGSTRDFLHKKNGVTLKGLVTGVMMNPMGLRGLARSREHSAEVDRGYRRDEGTGTELVSVERQQGFTLGGGEGGRAKDRTSSTAHLSKNFMKPVAGMKKKGAVSSPFVAGQNEFAKARASLTSAKPPPPLEDYDAKGGGVGGVGVGVEGVDEGGVGGVELHEVDLDDK</sequence>
<feature type="transmembrane region" description="Helical" evidence="3">
    <location>
        <begin position="1127"/>
        <end position="1149"/>
    </location>
</feature>
<evidence type="ECO:0000256" key="2">
    <source>
        <dbReference type="SAM" id="MobiDB-lite"/>
    </source>
</evidence>
<feature type="transmembrane region" description="Helical" evidence="3">
    <location>
        <begin position="1075"/>
        <end position="1094"/>
    </location>
</feature>
<comment type="caution">
    <text evidence="1">Lacks conserved residue(s) required for the propagation of feature annotation.</text>
</comment>
<keyword evidence="1" id="KW-1015">Disulfide bond</keyword>
<feature type="region of interest" description="Disordered" evidence="2">
    <location>
        <begin position="1816"/>
        <end position="1840"/>
    </location>
</feature>
<feature type="compositionally biased region" description="Gly residues" evidence="2">
    <location>
        <begin position="1816"/>
        <end position="1829"/>
    </location>
</feature>
<keyword evidence="3" id="KW-1133">Transmembrane helix</keyword>
<feature type="region of interest" description="Disordered" evidence="2">
    <location>
        <begin position="1033"/>
        <end position="1053"/>
    </location>
</feature>
<evidence type="ECO:0000313" key="5">
    <source>
        <dbReference type="EMBL" id="GMH97705.1"/>
    </source>
</evidence>
<feature type="disulfide bond" evidence="1">
    <location>
        <begin position="537"/>
        <end position="550"/>
    </location>
</feature>
<feature type="region of interest" description="Disordered" evidence="2">
    <location>
        <begin position="1"/>
        <end position="21"/>
    </location>
</feature>
<reference evidence="6" key="1">
    <citation type="journal article" date="2023" name="Commun. Biol.">
        <title>Genome analysis of Parmales, the sister group of diatoms, reveals the evolutionary specialization of diatoms from phago-mixotrophs to photoautotrophs.</title>
        <authorList>
            <person name="Ban H."/>
            <person name="Sato S."/>
            <person name="Yoshikawa S."/>
            <person name="Yamada K."/>
            <person name="Nakamura Y."/>
            <person name="Ichinomiya M."/>
            <person name="Sato N."/>
            <person name="Blanc-Mathieu R."/>
            <person name="Endo H."/>
            <person name="Kuwata A."/>
            <person name="Ogata H."/>
        </authorList>
    </citation>
    <scope>NUCLEOTIDE SEQUENCE [LARGE SCALE GENOMIC DNA]</scope>
    <source>
        <strain evidence="6">NIES 3699</strain>
    </source>
</reference>
<dbReference type="PANTHER" id="PTHR46967">
    <property type="entry name" value="INSULIN-LIKE GROWTH FACTOR BINDING PROTEIN,N-TERMINAL"/>
    <property type="match status" value="1"/>
</dbReference>
<dbReference type="Pfam" id="PF00020">
    <property type="entry name" value="TNFR_c6"/>
    <property type="match status" value="2"/>
</dbReference>
<keyword evidence="3" id="KW-0472">Membrane</keyword>
<feature type="disulfide bond" evidence="1">
    <location>
        <begin position="218"/>
        <end position="231"/>
    </location>
</feature>
<dbReference type="InterPro" id="IPR011641">
    <property type="entry name" value="Tyr-kin_ephrin_A/B_rcpt-like"/>
</dbReference>
<dbReference type="InterPro" id="IPR009030">
    <property type="entry name" value="Growth_fac_rcpt_cys_sf"/>
</dbReference>
<evidence type="ECO:0000259" key="4">
    <source>
        <dbReference type="PROSITE" id="PS50050"/>
    </source>
</evidence>
<dbReference type="Gene3D" id="3.30.530.20">
    <property type="match status" value="1"/>
</dbReference>
<feature type="compositionally biased region" description="Basic and acidic residues" evidence="2">
    <location>
        <begin position="1831"/>
        <end position="1840"/>
    </location>
</feature>
<comment type="caution">
    <text evidence="5">The sequence shown here is derived from an EMBL/GenBank/DDBJ whole genome shotgun (WGS) entry which is preliminary data.</text>
</comment>
<dbReference type="EMBL" id="BRXX01000205">
    <property type="protein sequence ID" value="GMH97705.1"/>
    <property type="molecule type" value="Genomic_DNA"/>
</dbReference>
<proteinExistence type="predicted"/>
<protein>
    <recommendedName>
        <fullName evidence="4">TNFR-Cys domain-containing protein</fullName>
    </recommendedName>
</protein>
<dbReference type="SUPFAM" id="SSF55961">
    <property type="entry name" value="Bet v1-like"/>
    <property type="match status" value="1"/>
</dbReference>